<comment type="subcellular location">
    <subcellularLocation>
        <location evidence="1">Cytoplasm</location>
        <location evidence="1">Cytoskeleton</location>
        <location evidence="1">Cilium axoneme</location>
    </subcellularLocation>
</comment>
<dbReference type="OrthoDB" id="10255210at2759"/>
<evidence type="ECO:0000313" key="7">
    <source>
        <dbReference type="EMBL" id="MBY86074.1"/>
    </source>
</evidence>
<proteinExistence type="predicted"/>
<keyword evidence="4" id="KW-0206">Cytoskeleton</keyword>
<evidence type="ECO:0000256" key="2">
    <source>
        <dbReference type="ARBA" id="ARBA00022490"/>
    </source>
</evidence>
<dbReference type="InterPro" id="IPR040193">
    <property type="entry name" value="EFHC1/EFHC2/EFHB"/>
</dbReference>
<dbReference type="Gene3D" id="2.30.29.170">
    <property type="match status" value="3"/>
</dbReference>
<keyword evidence="2" id="KW-0963">Cytoplasm</keyword>
<sequence length="563" mass="65534">MDGLPFIPGFRFDDITKKNHHLSSQFQWKNGYAIPKVKSIGIGKYPLDVDSTLYAEKLNVTRYNPTLTYGRAKDPPKPIVQSNFIKLDGKCLSFNGYTEVISTEMNTNKEKLMIRRVKITYFLVDDTICVIEPVIKNSGYVQGCLLKRGKIPNPYHKNRNYHWSDFNNGVELSFYGIKYKLCSCDLFTKNFFLTQGIKICPDEPIPYDPYIMNRIREQKNKSMITQMQCTKIEEDENKKLNQFLKYDKKVLRFYAAWYDEGLEPAGWRFYVLYYFLANDKIEIYESQGMGSTIEKIGNSLFLGKIKLPKDRLNIPENFPNICLEVGANAIQKYYQAKDLIIGKTIFVLGRRFLLYDCDPFTRRHYKDILKINQPDPIQVVEPKVSNLKCHLIIPPHTGIGDPDDTYQNCISLIPKPPKTTDFVTYVMDSFKKLRYKLKMVPVIEVDSYRNFLMEYCLGNDQISITEVPMKNSGFLKGRIIAPTRLRKPGTKVEENQFFGPKDFAIGAELRIRGITYKIIDMDLWTYKYMIENKDKFTEEAINGAKQLFETNGFKRSKKNEDLK</sequence>
<evidence type="ECO:0000256" key="4">
    <source>
        <dbReference type="ARBA" id="ARBA00023212"/>
    </source>
</evidence>
<dbReference type="AlphaFoldDB" id="A0A2S2R7Y9"/>
<dbReference type="GO" id="GO:0000281">
    <property type="term" value="P:mitotic cytokinesis"/>
    <property type="evidence" value="ECO:0007669"/>
    <property type="project" value="TreeGrafter"/>
</dbReference>
<evidence type="ECO:0000256" key="3">
    <source>
        <dbReference type="ARBA" id="ARBA00022737"/>
    </source>
</evidence>
<evidence type="ECO:0000256" key="1">
    <source>
        <dbReference type="ARBA" id="ARBA00004430"/>
    </source>
</evidence>
<reference evidence="7" key="1">
    <citation type="submission" date="2018-04" db="EMBL/GenBank/DDBJ databases">
        <title>Transcriptome assembly of Sipha flava.</title>
        <authorList>
            <person name="Scully E.D."/>
            <person name="Geib S.M."/>
            <person name="Palmer N.A."/>
            <person name="Koch K."/>
            <person name="Bradshaw J."/>
            <person name="Heng-Moss T."/>
            <person name="Sarath G."/>
        </authorList>
    </citation>
    <scope>NUCLEOTIDE SEQUENCE</scope>
</reference>
<dbReference type="FunFam" id="2.30.29.170:FF:000004">
    <property type="entry name" value="EF-hand domain containing 2"/>
    <property type="match status" value="1"/>
</dbReference>
<dbReference type="GO" id="GO:0043014">
    <property type="term" value="F:alpha-tubulin binding"/>
    <property type="evidence" value="ECO:0007669"/>
    <property type="project" value="TreeGrafter"/>
</dbReference>
<feature type="domain" description="DM10" evidence="6">
    <location>
        <begin position="88"/>
        <end position="196"/>
    </location>
</feature>
<dbReference type="EMBL" id="GGMS01016871">
    <property type="protein sequence ID" value="MBY86074.1"/>
    <property type="molecule type" value="Transcribed_RNA"/>
</dbReference>
<dbReference type="SMART" id="SM00676">
    <property type="entry name" value="DM10"/>
    <property type="match status" value="3"/>
</dbReference>
<evidence type="ECO:0000259" key="6">
    <source>
        <dbReference type="PROSITE" id="PS51336"/>
    </source>
</evidence>
<dbReference type="Pfam" id="PF06565">
    <property type="entry name" value="DM10_dom"/>
    <property type="match status" value="3"/>
</dbReference>
<accession>A0A2S2R7Y9</accession>
<feature type="domain" description="DM10" evidence="6">
    <location>
        <begin position="247"/>
        <end position="369"/>
    </location>
</feature>
<dbReference type="PANTHER" id="PTHR12086:SF9">
    <property type="entry name" value="EF-HAND DOMAIN-CONTAINING PROTEIN 1"/>
    <property type="match status" value="1"/>
</dbReference>
<protein>
    <submittedName>
        <fullName evidence="7">EF-hand domain-containing protein 1</fullName>
    </submittedName>
</protein>
<name>A0A2S2R7Y9_9HEMI</name>
<dbReference type="GO" id="GO:0005930">
    <property type="term" value="C:axoneme"/>
    <property type="evidence" value="ECO:0007669"/>
    <property type="project" value="UniProtKB-SubCell"/>
</dbReference>
<organism evidence="7">
    <name type="scientific">Sipha flava</name>
    <name type="common">yellow sugarcane aphid</name>
    <dbReference type="NCBI Taxonomy" id="143950"/>
    <lineage>
        <taxon>Eukaryota</taxon>
        <taxon>Metazoa</taxon>
        <taxon>Ecdysozoa</taxon>
        <taxon>Arthropoda</taxon>
        <taxon>Hexapoda</taxon>
        <taxon>Insecta</taxon>
        <taxon>Pterygota</taxon>
        <taxon>Neoptera</taxon>
        <taxon>Paraneoptera</taxon>
        <taxon>Hemiptera</taxon>
        <taxon>Sternorrhyncha</taxon>
        <taxon>Aphidomorpha</taxon>
        <taxon>Aphidoidea</taxon>
        <taxon>Aphididae</taxon>
        <taxon>Sipha</taxon>
    </lineage>
</organism>
<feature type="domain" description="DM10" evidence="6">
    <location>
        <begin position="429"/>
        <end position="533"/>
    </location>
</feature>
<dbReference type="GO" id="GO:0060285">
    <property type="term" value="P:cilium-dependent cell motility"/>
    <property type="evidence" value="ECO:0007669"/>
    <property type="project" value="TreeGrafter"/>
</dbReference>
<dbReference type="GO" id="GO:0007052">
    <property type="term" value="P:mitotic spindle organization"/>
    <property type="evidence" value="ECO:0007669"/>
    <property type="project" value="TreeGrafter"/>
</dbReference>
<dbReference type="PANTHER" id="PTHR12086">
    <property type="entry name" value="EF-HAND DOMAIN C-TERMINAL CONTAINING PROTEIN"/>
    <property type="match status" value="1"/>
</dbReference>
<dbReference type="GO" id="GO:0072686">
    <property type="term" value="C:mitotic spindle"/>
    <property type="evidence" value="ECO:0007669"/>
    <property type="project" value="TreeGrafter"/>
</dbReference>
<evidence type="ECO:0000256" key="5">
    <source>
        <dbReference type="ARBA" id="ARBA00023273"/>
    </source>
</evidence>
<gene>
    <name evidence="7" type="primary">EFHC1</name>
    <name evidence="7" type="ORF">g.86405</name>
</gene>
<dbReference type="InterPro" id="IPR006602">
    <property type="entry name" value="DM10_dom"/>
</dbReference>
<dbReference type="PROSITE" id="PS51336">
    <property type="entry name" value="DM10"/>
    <property type="match status" value="3"/>
</dbReference>
<keyword evidence="5" id="KW-0966">Cell projection</keyword>
<keyword evidence="3" id="KW-0677">Repeat</keyword>